<accession>A0A3N9PCM1</accession>
<reference evidence="5 6" key="1">
    <citation type="submission" date="2018-11" db="EMBL/GenBank/DDBJ databases">
        <title>Genome sequence of strain 7197.</title>
        <authorList>
            <person name="Gao J."/>
            <person name="Sun J."/>
        </authorList>
    </citation>
    <scope>NUCLEOTIDE SEQUENCE [LARGE SCALE GENOMIC DNA]</scope>
    <source>
        <strain evidence="5 6">7197</strain>
    </source>
</reference>
<dbReference type="GO" id="GO:0016887">
    <property type="term" value="F:ATP hydrolysis activity"/>
    <property type="evidence" value="ECO:0007669"/>
    <property type="project" value="InterPro"/>
</dbReference>
<protein>
    <submittedName>
        <fullName evidence="5">ABC transporter ATP-binding protein</fullName>
    </submittedName>
</protein>
<dbReference type="SMART" id="SM00382">
    <property type="entry name" value="AAA"/>
    <property type="match status" value="1"/>
</dbReference>
<organism evidence="5 6">
    <name type="scientific">Paenibacillus rhizophilus</name>
    <dbReference type="NCBI Taxonomy" id="1850366"/>
    <lineage>
        <taxon>Bacteria</taxon>
        <taxon>Bacillati</taxon>
        <taxon>Bacillota</taxon>
        <taxon>Bacilli</taxon>
        <taxon>Bacillales</taxon>
        <taxon>Paenibacillaceae</taxon>
        <taxon>Paenibacillus</taxon>
    </lineage>
</organism>
<dbReference type="PANTHER" id="PTHR42788">
    <property type="entry name" value="TAURINE IMPORT ATP-BINDING PROTEIN-RELATED"/>
    <property type="match status" value="1"/>
</dbReference>
<gene>
    <name evidence="5" type="ORF">EH198_02125</name>
</gene>
<dbReference type="InterPro" id="IPR050166">
    <property type="entry name" value="ABC_transporter_ATP-bind"/>
</dbReference>
<keyword evidence="6" id="KW-1185">Reference proteome</keyword>
<dbReference type="PANTHER" id="PTHR42788:SF21">
    <property type="entry name" value="ABC TRANSPORTER ATP-BINDING PROTEIN"/>
    <property type="match status" value="1"/>
</dbReference>
<name>A0A3N9PCM1_9BACL</name>
<evidence type="ECO:0000256" key="1">
    <source>
        <dbReference type="ARBA" id="ARBA00022448"/>
    </source>
</evidence>
<evidence type="ECO:0000313" key="5">
    <source>
        <dbReference type="EMBL" id="RQW13250.1"/>
    </source>
</evidence>
<dbReference type="EMBL" id="RQPI01000001">
    <property type="protein sequence ID" value="RQW13250.1"/>
    <property type="molecule type" value="Genomic_DNA"/>
</dbReference>
<evidence type="ECO:0000256" key="2">
    <source>
        <dbReference type="ARBA" id="ARBA00022741"/>
    </source>
</evidence>
<evidence type="ECO:0000259" key="4">
    <source>
        <dbReference type="PROSITE" id="PS50893"/>
    </source>
</evidence>
<dbReference type="InterPro" id="IPR003593">
    <property type="entry name" value="AAA+_ATPase"/>
</dbReference>
<dbReference type="InterPro" id="IPR003439">
    <property type="entry name" value="ABC_transporter-like_ATP-bd"/>
</dbReference>
<dbReference type="InterPro" id="IPR017871">
    <property type="entry name" value="ABC_transporter-like_CS"/>
</dbReference>
<dbReference type="PROSITE" id="PS00211">
    <property type="entry name" value="ABC_TRANSPORTER_1"/>
    <property type="match status" value="1"/>
</dbReference>
<dbReference type="Proteomes" id="UP000282529">
    <property type="component" value="Unassembled WGS sequence"/>
</dbReference>
<keyword evidence="1" id="KW-0813">Transport</keyword>
<dbReference type="PROSITE" id="PS50893">
    <property type="entry name" value="ABC_TRANSPORTER_2"/>
    <property type="match status" value="1"/>
</dbReference>
<keyword evidence="3 5" id="KW-0067">ATP-binding</keyword>
<comment type="caution">
    <text evidence="5">The sequence shown here is derived from an EMBL/GenBank/DDBJ whole genome shotgun (WGS) entry which is preliminary data.</text>
</comment>
<dbReference type="CDD" id="cd03293">
    <property type="entry name" value="ABC_NrtD_SsuB_transporters"/>
    <property type="match status" value="1"/>
</dbReference>
<dbReference type="Gene3D" id="3.40.50.300">
    <property type="entry name" value="P-loop containing nucleotide triphosphate hydrolases"/>
    <property type="match status" value="1"/>
</dbReference>
<dbReference type="Pfam" id="PF00005">
    <property type="entry name" value="ABC_tran"/>
    <property type="match status" value="1"/>
</dbReference>
<keyword evidence="2" id="KW-0547">Nucleotide-binding</keyword>
<dbReference type="AlphaFoldDB" id="A0A3N9PCM1"/>
<dbReference type="InterPro" id="IPR027417">
    <property type="entry name" value="P-loop_NTPase"/>
</dbReference>
<proteinExistence type="predicted"/>
<dbReference type="SUPFAM" id="SSF52540">
    <property type="entry name" value="P-loop containing nucleoside triphosphate hydrolases"/>
    <property type="match status" value="1"/>
</dbReference>
<dbReference type="RefSeq" id="WP_124693897.1">
    <property type="nucleotide sequence ID" value="NZ_JBHUFE010000016.1"/>
</dbReference>
<dbReference type="GO" id="GO:0005524">
    <property type="term" value="F:ATP binding"/>
    <property type="evidence" value="ECO:0007669"/>
    <property type="project" value="UniProtKB-KW"/>
</dbReference>
<sequence length="266" mass="29108">MPPVVELKSVTHAYLGDREASLAVEDLNLEIRDGEFVSLVGPSGCGKTTLLSIIAGLLPPSRGEVHVNGRPVSGPSPEVGYMLQQDYLLPWRSILGNAALGLELTGRLDEAGRKKTLELLADMGLKGTEHYYPGQLSGGMRQRVALVRTLATDPGLLLLDEPFSALDYQIKLQLEDLVAETLRRRGKTAVLVTHDLSEAIAVSTRVILLERNPGRIRRVFEIPDRIANTPPLYARDQPGFAELFHELWKEMELAGKIEGTAGKIEG</sequence>
<feature type="domain" description="ABC transporter" evidence="4">
    <location>
        <begin position="5"/>
        <end position="236"/>
    </location>
</feature>
<dbReference type="OrthoDB" id="18967at2"/>
<evidence type="ECO:0000256" key="3">
    <source>
        <dbReference type="ARBA" id="ARBA00022840"/>
    </source>
</evidence>
<evidence type="ECO:0000313" key="6">
    <source>
        <dbReference type="Proteomes" id="UP000282529"/>
    </source>
</evidence>